<gene>
    <name evidence="5" type="ORF">CM240_1262</name>
</gene>
<dbReference type="Proteomes" id="UP000019426">
    <property type="component" value="Chromosome M2/40_rep1"/>
</dbReference>
<dbReference type="GO" id="GO:0003678">
    <property type="term" value="F:DNA helicase activity"/>
    <property type="evidence" value="ECO:0007669"/>
    <property type="project" value="UniProtKB-ARBA"/>
</dbReference>
<dbReference type="PATRIC" id="fig|1216932.3.peg.1256"/>
<evidence type="ECO:0000259" key="4">
    <source>
        <dbReference type="Pfam" id="PF14490"/>
    </source>
</evidence>
<dbReference type="OrthoDB" id="9803432at2"/>
<evidence type="ECO:0000256" key="2">
    <source>
        <dbReference type="ARBA" id="ARBA00022840"/>
    </source>
</evidence>
<keyword evidence="5" id="KW-0378">Hydrolase</keyword>
<dbReference type="GO" id="GO:0005524">
    <property type="term" value="F:ATP binding"/>
    <property type="evidence" value="ECO:0007669"/>
    <property type="project" value="UniProtKB-KW"/>
</dbReference>
<sequence length="642" mass="74382">MHGDNELKVYEYLRNNRKELEYFFENIFLGKSKNSVCKLIEELDNSYVNESINNSEVDQIHNIISLYINLKELLNNVCEFNISLEKTIIDIYRIFKEDSYNQLLKNPYILCEFLEEDFKVADKLAYYLEFEEGSELRIKSGILCFFKKDIVSKKGHMYIKRDYMIPGVCYYINKNNGFNNYNPISEQYIEEYIDILIDEEIFIEDINENKEGIIYLKKYYDIENYIANNIKERLNFSYTKNSINEIASVCIKKYNLTEQQEGAVLLALNNSISIITGGAGVGKTQVITALYSIIKEINESLVVEICAPTGKAVSRINEVNDINAKTIHKLFKIGSKSEENNKVIADFLIVDEASMLDEEIFYKILSNTDICTQIVLVGDINQLSSIGAGQILKDLVKTDIISQFNLSEVHRQVRDSLILRNSQAILNNEEVVFDDNECVFIQSDIENIISDIVGIYEDIMSDCKYYIEDIMLLTTINYNLLGSNDLNKVIQKWYQEDFNDNIKQINKGDRVIQCINDYEKNVMNGETAFVKSIIKNDEGTIYNLDFGYKQIQYDQFMIDQLKPAYALTIHKCQGSEYNIVIIPVLNENMFNATRNFMYTAITRAKKKVIFVGDMEVFRKVITTNDKIRNSMLTNKLENELIP</sequence>
<evidence type="ECO:0000259" key="3">
    <source>
        <dbReference type="Pfam" id="PF13538"/>
    </source>
</evidence>
<dbReference type="PANTHER" id="PTHR43788">
    <property type="entry name" value="DNA2/NAM7 HELICASE FAMILY MEMBER"/>
    <property type="match status" value="1"/>
</dbReference>
<dbReference type="EMBL" id="HG917868">
    <property type="protein sequence ID" value="CDM68426.1"/>
    <property type="molecule type" value="Genomic_DNA"/>
</dbReference>
<dbReference type="AlphaFoldDB" id="W6RUU2"/>
<dbReference type="Gene3D" id="2.30.30.940">
    <property type="match status" value="1"/>
</dbReference>
<keyword evidence="2" id="KW-0067">ATP-binding</keyword>
<reference evidence="5 6" key="1">
    <citation type="submission" date="2013-11" db="EMBL/GenBank/DDBJ databases">
        <title>Complete genome sequence of Clostridum sp. M2/40.</title>
        <authorList>
            <person name="Wibberg D."/>
            <person name="Puehler A."/>
            <person name="Schlueter A."/>
        </authorList>
    </citation>
    <scope>NUCLEOTIDE SEQUENCE [LARGE SCALE GENOMIC DNA]</scope>
    <source>
        <strain evidence="6">M2/40</strain>
    </source>
</reference>
<dbReference type="InterPro" id="IPR050534">
    <property type="entry name" value="Coronavir_polyprotein_1ab"/>
</dbReference>
<feature type="domain" description="ATP-dependent RecD2 DNA helicase-like helix-hairpin-helix" evidence="4">
    <location>
        <begin position="71"/>
        <end position="158"/>
    </location>
</feature>
<feature type="domain" description="UvrD-like helicase C-terminal" evidence="3">
    <location>
        <begin position="563"/>
        <end position="611"/>
    </location>
</feature>
<dbReference type="CDD" id="cd18809">
    <property type="entry name" value="SF1_C_RecD"/>
    <property type="match status" value="1"/>
</dbReference>
<accession>W6RUU2</accession>
<dbReference type="HOGENOM" id="CLU_007524_0_3_9"/>
<dbReference type="InterPro" id="IPR027417">
    <property type="entry name" value="P-loop_NTPase"/>
</dbReference>
<protein>
    <submittedName>
        <fullName evidence="5">Helicase, RecD/TraA family</fullName>
        <ecNumber evidence="5">3.1.11.5</ecNumber>
    </submittedName>
</protein>
<evidence type="ECO:0000313" key="6">
    <source>
        <dbReference type="Proteomes" id="UP000019426"/>
    </source>
</evidence>
<dbReference type="CDD" id="cd17933">
    <property type="entry name" value="DEXSc_RecD-like"/>
    <property type="match status" value="1"/>
</dbReference>
<proteinExistence type="predicted"/>
<dbReference type="SUPFAM" id="SSF52540">
    <property type="entry name" value="P-loop containing nucleoside triphosphate hydrolases"/>
    <property type="match status" value="1"/>
</dbReference>
<evidence type="ECO:0000313" key="5">
    <source>
        <dbReference type="EMBL" id="CDM68426.1"/>
    </source>
</evidence>
<dbReference type="KEGG" id="clt:CM240_1262"/>
<dbReference type="InterPro" id="IPR027785">
    <property type="entry name" value="UvrD-like_helicase_C"/>
</dbReference>
<organism evidence="5 6">
    <name type="scientific">Clostridium bornimense</name>
    <dbReference type="NCBI Taxonomy" id="1216932"/>
    <lineage>
        <taxon>Bacteria</taxon>
        <taxon>Bacillati</taxon>
        <taxon>Bacillota</taxon>
        <taxon>Clostridia</taxon>
        <taxon>Eubacteriales</taxon>
        <taxon>Clostridiaceae</taxon>
        <taxon>Clostridium</taxon>
    </lineage>
</organism>
<dbReference type="Pfam" id="PF14490">
    <property type="entry name" value="HHH_RecD2"/>
    <property type="match status" value="1"/>
</dbReference>
<dbReference type="PANTHER" id="PTHR43788:SF6">
    <property type="entry name" value="DNA HELICASE B"/>
    <property type="match status" value="1"/>
</dbReference>
<name>W6RUU2_9CLOT</name>
<dbReference type="GO" id="GO:0008854">
    <property type="term" value="F:exodeoxyribonuclease V activity"/>
    <property type="evidence" value="ECO:0007669"/>
    <property type="project" value="UniProtKB-EC"/>
</dbReference>
<dbReference type="eggNOG" id="COG0507">
    <property type="taxonomic scope" value="Bacteria"/>
</dbReference>
<dbReference type="Gene3D" id="1.10.10.2220">
    <property type="match status" value="1"/>
</dbReference>
<dbReference type="STRING" id="1216932.CM240_1262"/>
<dbReference type="Pfam" id="PF13604">
    <property type="entry name" value="AAA_30"/>
    <property type="match status" value="1"/>
</dbReference>
<dbReference type="Pfam" id="PF13538">
    <property type="entry name" value="UvrD_C_2"/>
    <property type="match status" value="1"/>
</dbReference>
<evidence type="ECO:0000256" key="1">
    <source>
        <dbReference type="ARBA" id="ARBA00022741"/>
    </source>
</evidence>
<dbReference type="EC" id="3.1.11.5" evidence="5"/>
<keyword evidence="6" id="KW-1185">Reference proteome</keyword>
<keyword evidence="5" id="KW-0347">Helicase</keyword>
<dbReference type="InterPro" id="IPR029493">
    <property type="entry name" value="RecD2-like_HHH"/>
</dbReference>
<dbReference type="Gene3D" id="3.40.50.300">
    <property type="entry name" value="P-loop containing nucleotide triphosphate hydrolases"/>
    <property type="match status" value="2"/>
</dbReference>
<keyword evidence="1" id="KW-0547">Nucleotide-binding</keyword>